<reference evidence="1 2" key="1">
    <citation type="journal article" date="2023" name="Mol. Biol. Evol.">
        <title>Genomics of Secondarily Temperate Adaptation in the Only Non-Antarctic Icefish.</title>
        <authorList>
            <person name="Rivera-Colon A.G."/>
            <person name="Rayamajhi N."/>
            <person name="Minhas B.F."/>
            <person name="Madrigal G."/>
            <person name="Bilyk K.T."/>
            <person name="Yoon V."/>
            <person name="Hune M."/>
            <person name="Gregory S."/>
            <person name="Cheng C.H.C."/>
            <person name="Catchen J.M."/>
        </authorList>
    </citation>
    <scope>NUCLEOTIDE SEQUENCE [LARGE SCALE GENOMIC DNA]</scope>
    <source>
        <strain evidence="1">JC2023a</strain>
    </source>
</reference>
<gene>
    <name evidence="1" type="ORF">CesoFtcFv8_016000</name>
</gene>
<evidence type="ECO:0000313" key="2">
    <source>
        <dbReference type="Proteomes" id="UP001335648"/>
    </source>
</evidence>
<evidence type="ECO:0000313" key="1">
    <source>
        <dbReference type="EMBL" id="KAK5887395.1"/>
    </source>
</evidence>
<organism evidence="1 2">
    <name type="scientific">Champsocephalus esox</name>
    <name type="common">pike icefish</name>
    <dbReference type="NCBI Taxonomy" id="159716"/>
    <lineage>
        <taxon>Eukaryota</taxon>
        <taxon>Metazoa</taxon>
        <taxon>Chordata</taxon>
        <taxon>Craniata</taxon>
        <taxon>Vertebrata</taxon>
        <taxon>Euteleostomi</taxon>
        <taxon>Actinopterygii</taxon>
        <taxon>Neopterygii</taxon>
        <taxon>Teleostei</taxon>
        <taxon>Neoteleostei</taxon>
        <taxon>Acanthomorphata</taxon>
        <taxon>Eupercaria</taxon>
        <taxon>Perciformes</taxon>
        <taxon>Notothenioidei</taxon>
        <taxon>Channichthyidae</taxon>
        <taxon>Champsocephalus</taxon>
    </lineage>
</organism>
<sequence>MLRNDPRLEGSRWRFFSPHKAAAQLSRPTQVSALQLLVWPLKLSSCDLSSSLAAALEPNKVLIQSVIFTLMCQEAGDELRCVCVMFVVSRIGSGTK</sequence>
<dbReference type="EMBL" id="JAULUE010002058">
    <property type="protein sequence ID" value="KAK5887395.1"/>
    <property type="molecule type" value="Genomic_DNA"/>
</dbReference>
<accession>A0AAN8BLL9</accession>
<dbReference type="Proteomes" id="UP001335648">
    <property type="component" value="Unassembled WGS sequence"/>
</dbReference>
<keyword evidence="2" id="KW-1185">Reference proteome</keyword>
<protein>
    <submittedName>
        <fullName evidence="1">Uncharacterized protein</fullName>
    </submittedName>
</protein>
<proteinExistence type="predicted"/>
<comment type="caution">
    <text evidence="1">The sequence shown here is derived from an EMBL/GenBank/DDBJ whole genome shotgun (WGS) entry which is preliminary data.</text>
</comment>
<name>A0AAN8BLL9_9TELE</name>
<dbReference type="AlphaFoldDB" id="A0AAN8BLL9"/>